<proteinExistence type="predicted"/>
<dbReference type="GO" id="GO:0005886">
    <property type="term" value="C:plasma membrane"/>
    <property type="evidence" value="ECO:0007669"/>
    <property type="project" value="GOC"/>
</dbReference>
<comment type="caution">
    <text evidence="1">Lacks conserved residue(s) required for the propagation of feature annotation.</text>
</comment>
<feature type="domain" description="NtA" evidence="2">
    <location>
        <begin position="1"/>
        <end position="98"/>
    </location>
</feature>
<dbReference type="GO" id="GO:0043236">
    <property type="term" value="F:laminin binding"/>
    <property type="evidence" value="ECO:0007669"/>
    <property type="project" value="InterPro"/>
</dbReference>
<accession>A0AAD8ZMG1</accession>
<name>A0AAD8ZMG1_9TELE</name>
<dbReference type="Gene3D" id="2.40.50.120">
    <property type="match status" value="1"/>
</dbReference>
<protein>
    <recommendedName>
        <fullName evidence="2">NtA domain-containing protein</fullName>
    </recommendedName>
</protein>
<gene>
    <name evidence="3" type="ORF">P4O66_004594</name>
</gene>
<dbReference type="InterPro" id="IPR008993">
    <property type="entry name" value="TIMP-like_OB-fold"/>
</dbReference>
<sequence length="348" mass="38971">MIQKVRVWRYLKGKPMVRGGLLLDGGNKVMIGGFGDPGICDNQVATGDTRIFFVNVAPEDMWPTHKNELMLSSSLMRITLRNLEQVELCVEDSAIYRTLALFAGGRGPGPLGTVEQGCELLLAPFRCTALLPLVPDALGTGVLSWGPCQEAVKGPFDFCHVATSQWLMTEDLCWSGDSCSESHGRVCRVPLLSKCRVKACLKFAHGHLEDSEADWFKVLWSDETKIEVFGANQTRGVWQEDGTAYEPNTTIPTVKQDFIFQQDSDPKHTPKKTKSWFKREKIKVLQWPSQSPDLNPIENLWMIKVHKRCPKNLDNLEKICMEERAKITPETCAGLIRPGENARGLDIV</sequence>
<evidence type="ECO:0000313" key="3">
    <source>
        <dbReference type="EMBL" id="KAK1801535.1"/>
    </source>
</evidence>
<dbReference type="GO" id="GO:0043113">
    <property type="term" value="P:receptor clustering"/>
    <property type="evidence" value="ECO:0007669"/>
    <property type="project" value="InterPro"/>
</dbReference>
<reference evidence="3" key="1">
    <citation type="submission" date="2023-03" db="EMBL/GenBank/DDBJ databases">
        <title>Electrophorus voltai genome.</title>
        <authorList>
            <person name="Bian C."/>
        </authorList>
    </citation>
    <scope>NUCLEOTIDE SEQUENCE</scope>
    <source>
        <strain evidence="3">CB-2022</strain>
        <tissue evidence="3">Muscle</tissue>
    </source>
</reference>
<dbReference type="SUPFAM" id="SSF50242">
    <property type="entry name" value="TIMP-like"/>
    <property type="match status" value="1"/>
</dbReference>
<dbReference type="InterPro" id="IPR004850">
    <property type="entry name" value="NtA_dom"/>
</dbReference>
<dbReference type="EMBL" id="JAROKS010000008">
    <property type="protein sequence ID" value="KAK1801535.1"/>
    <property type="molecule type" value="Genomic_DNA"/>
</dbReference>
<dbReference type="Proteomes" id="UP001239994">
    <property type="component" value="Unassembled WGS sequence"/>
</dbReference>
<dbReference type="Pfam" id="PF03146">
    <property type="entry name" value="NtA"/>
    <property type="match status" value="1"/>
</dbReference>
<organism evidence="3 4">
    <name type="scientific">Electrophorus voltai</name>
    <dbReference type="NCBI Taxonomy" id="2609070"/>
    <lineage>
        <taxon>Eukaryota</taxon>
        <taxon>Metazoa</taxon>
        <taxon>Chordata</taxon>
        <taxon>Craniata</taxon>
        <taxon>Vertebrata</taxon>
        <taxon>Euteleostomi</taxon>
        <taxon>Actinopterygii</taxon>
        <taxon>Neopterygii</taxon>
        <taxon>Teleostei</taxon>
        <taxon>Ostariophysi</taxon>
        <taxon>Gymnotiformes</taxon>
        <taxon>Gymnotoidei</taxon>
        <taxon>Gymnotidae</taxon>
        <taxon>Electrophorus</taxon>
    </lineage>
</organism>
<dbReference type="InterPro" id="IPR036397">
    <property type="entry name" value="RNaseH_sf"/>
</dbReference>
<evidence type="ECO:0000256" key="1">
    <source>
        <dbReference type="PROSITE-ProRule" id="PRU00443"/>
    </source>
</evidence>
<comment type="caution">
    <text evidence="3">The sequence shown here is derived from an EMBL/GenBank/DDBJ whole genome shotgun (WGS) entry which is preliminary data.</text>
</comment>
<evidence type="ECO:0000259" key="2">
    <source>
        <dbReference type="PROSITE" id="PS51121"/>
    </source>
</evidence>
<dbReference type="GO" id="GO:0003676">
    <property type="term" value="F:nucleic acid binding"/>
    <property type="evidence" value="ECO:0007669"/>
    <property type="project" value="InterPro"/>
</dbReference>
<dbReference type="Gene3D" id="3.30.420.10">
    <property type="entry name" value="Ribonuclease H-like superfamily/Ribonuclease H"/>
    <property type="match status" value="2"/>
</dbReference>
<dbReference type="PROSITE" id="PS51121">
    <property type="entry name" value="NTA"/>
    <property type="match status" value="1"/>
</dbReference>
<evidence type="ECO:0000313" key="4">
    <source>
        <dbReference type="Proteomes" id="UP001239994"/>
    </source>
</evidence>
<keyword evidence="4" id="KW-1185">Reference proteome</keyword>
<dbReference type="AlphaFoldDB" id="A0AAD8ZMG1"/>